<evidence type="ECO:0000256" key="2">
    <source>
        <dbReference type="ARBA" id="ARBA00023315"/>
    </source>
</evidence>
<accession>A0A073IF45</accession>
<keyword evidence="2" id="KW-0012">Acyltransferase</keyword>
<gene>
    <name evidence="4" type="ORF">DSW25_17665</name>
</gene>
<keyword evidence="5" id="KW-1185">Reference proteome</keyword>
<dbReference type="InterPro" id="IPR000182">
    <property type="entry name" value="GNAT_dom"/>
</dbReference>
<dbReference type="RefSeq" id="WP_025059763.1">
    <property type="nucleotide sequence ID" value="NZ_JAMC01000009.1"/>
</dbReference>
<evidence type="ECO:0000313" key="5">
    <source>
        <dbReference type="Proteomes" id="UP000027734"/>
    </source>
</evidence>
<evidence type="ECO:0000259" key="3">
    <source>
        <dbReference type="PROSITE" id="PS51186"/>
    </source>
</evidence>
<dbReference type="PROSITE" id="PS51186">
    <property type="entry name" value="GNAT"/>
    <property type="match status" value="1"/>
</dbReference>
<keyword evidence="1 4" id="KW-0808">Transferase</keyword>
<feature type="domain" description="N-acetyltransferase" evidence="3">
    <location>
        <begin position="1"/>
        <end position="153"/>
    </location>
</feature>
<name>A0A073IF45_9RHOB</name>
<proteinExistence type="predicted"/>
<dbReference type="PANTHER" id="PTHR43877:SF2">
    <property type="entry name" value="AMINOALKYLPHOSPHONATE N-ACETYLTRANSFERASE-RELATED"/>
    <property type="match status" value="1"/>
</dbReference>
<dbReference type="Gene3D" id="3.40.630.30">
    <property type="match status" value="1"/>
</dbReference>
<reference evidence="4 5" key="1">
    <citation type="submission" date="2014-01" db="EMBL/GenBank/DDBJ databases">
        <title>Sulfitobacter donghicola JCM 14565 Genome Sequencing.</title>
        <authorList>
            <person name="Lai Q."/>
            <person name="Hong Z."/>
        </authorList>
    </citation>
    <scope>NUCLEOTIDE SEQUENCE [LARGE SCALE GENOMIC DNA]</scope>
    <source>
        <strain evidence="4 5">JCM 14565</strain>
    </source>
</reference>
<sequence length="153" mass="17201">MQIRNAQEADIPVIAQLWHLGWHSAHASIVDVDLVRLRAPAEFMTRTAAHLEQTYVAVLGGEIAGFFMIEGNEVYQFYVDPAQHGSGFARRMMKEAEARVPASLAWLACSVGNDRAAAFYAKNGWRNVGEEELQVETSEGPRPVRIWRFEKTL</sequence>
<comment type="caution">
    <text evidence="4">The sequence shown here is derived from an EMBL/GenBank/DDBJ whole genome shotgun (WGS) entry which is preliminary data.</text>
</comment>
<dbReference type="Proteomes" id="UP000027734">
    <property type="component" value="Unassembled WGS sequence"/>
</dbReference>
<dbReference type="PANTHER" id="PTHR43877">
    <property type="entry name" value="AMINOALKYLPHOSPHONATE N-ACETYLTRANSFERASE-RELATED-RELATED"/>
    <property type="match status" value="1"/>
</dbReference>
<dbReference type="eggNOG" id="COG0456">
    <property type="taxonomic scope" value="Bacteria"/>
</dbReference>
<dbReference type="EMBL" id="JAMC01000009">
    <property type="protein sequence ID" value="KEJ88096.1"/>
    <property type="molecule type" value="Genomic_DNA"/>
</dbReference>
<evidence type="ECO:0000313" key="4">
    <source>
        <dbReference type="EMBL" id="KEJ88096.1"/>
    </source>
</evidence>
<dbReference type="CDD" id="cd04301">
    <property type="entry name" value="NAT_SF"/>
    <property type="match status" value="1"/>
</dbReference>
<protein>
    <submittedName>
        <fullName evidence="4">GNAT family acetyltransferase</fullName>
    </submittedName>
</protein>
<dbReference type="InterPro" id="IPR050832">
    <property type="entry name" value="Bact_Acetyltransf"/>
</dbReference>
<dbReference type="GO" id="GO:0016747">
    <property type="term" value="F:acyltransferase activity, transferring groups other than amino-acyl groups"/>
    <property type="evidence" value="ECO:0007669"/>
    <property type="project" value="InterPro"/>
</dbReference>
<dbReference type="Pfam" id="PF00583">
    <property type="entry name" value="Acetyltransf_1"/>
    <property type="match status" value="1"/>
</dbReference>
<dbReference type="AlphaFoldDB" id="A0A073IF45"/>
<dbReference type="InterPro" id="IPR016181">
    <property type="entry name" value="Acyl_CoA_acyltransferase"/>
</dbReference>
<organism evidence="4 5">
    <name type="scientific">Sulfitobacter donghicola DSW-25 = KCTC 12864 = JCM 14565</name>
    <dbReference type="NCBI Taxonomy" id="1300350"/>
    <lineage>
        <taxon>Bacteria</taxon>
        <taxon>Pseudomonadati</taxon>
        <taxon>Pseudomonadota</taxon>
        <taxon>Alphaproteobacteria</taxon>
        <taxon>Rhodobacterales</taxon>
        <taxon>Roseobacteraceae</taxon>
        <taxon>Sulfitobacter</taxon>
    </lineage>
</organism>
<evidence type="ECO:0000256" key="1">
    <source>
        <dbReference type="ARBA" id="ARBA00022679"/>
    </source>
</evidence>
<dbReference type="SUPFAM" id="SSF55729">
    <property type="entry name" value="Acyl-CoA N-acyltransferases (Nat)"/>
    <property type="match status" value="1"/>
</dbReference>
<dbReference type="STRING" id="1300350.Z948_2414"/>